<keyword evidence="1" id="KW-1133">Transmembrane helix</keyword>
<organism evidence="2 3">
    <name type="scientific">Vibrio genomosp. F10 str. ZF-129</name>
    <dbReference type="NCBI Taxonomy" id="1187848"/>
    <lineage>
        <taxon>Bacteria</taxon>
        <taxon>Pseudomonadati</taxon>
        <taxon>Pseudomonadota</taxon>
        <taxon>Gammaproteobacteria</taxon>
        <taxon>Vibrionales</taxon>
        <taxon>Vibrionaceae</taxon>
        <taxon>Vibrio</taxon>
    </lineage>
</organism>
<evidence type="ECO:0000313" key="2">
    <source>
        <dbReference type="EMBL" id="OEE37247.1"/>
    </source>
</evidence>
<comment type="caution">
    <text evidence="2">The sequence shown here is derived from an EMBL/GenBank/DDBJ whole genome shotgun (WGS) entry which is preliminary data.</text>
</comment>
<protein>
    <submittedName>
        <fullName evidence="2">Uncharacterized protein</fullName>
    </submittedName>
</protein>
<dbReference type="Proteomes" id="UP000094741">
    <property type="component" value="Unassembled WGS sequence"/>
</dbReference>
<name>A0A1E5BJL9_9VIBR</name>
<gene>
    <name evidence="2" type="ORF">A1QO_03855</name>
</gene>
<dbReference type="STRING" id="1187848.A1QO_03855"/>
<reference evidence="2 3" key="1">
    <citation type="journal article" date="2012" name="Science">
        <title>Ecological populations of bacteria act as socially cohesive units of antibiotic production and resistance.</title>
        <authorList>
            <person name="Cordero O.X."/>
            <person name="Wildschutte H."/>
            <person name="Kirkup B."/>
            <person name="Proehl S."/>
            <person name="Ngo L."/>
            <person name="Hussain F."/>
            <person name="Le Roux F."/>
            <person name="Mincer T."/>
            <person name="Polz M.F."/>
        </authorList>
    </citation>
    <scope>NUCLEOTIDE SEQUENCE [LARGE SCALE GENOMIC DNA]</scope>
    <source>
        <strain evidence="2 3">ZF-129</strain>
    </source>
</reference>
<keyword evidence="1" id="KW-0472">Membrane</keyword>
<evidence type="ECO:0000256" key="1">
    <source>
        <dbReference type="SAM" id="Phobius"/>
    </source>
</evidence>
<accession>A0A1E5BJL9</accession>
<proteinExistence type="predicted"/>
<sequence>MNIVGNILSGSVVVAVIAVCVMLIFYAFGYPESVIWKIGGLCVIVSAIASLKVFAYDEAVKNVSNTNHK</sequence>
<feature type="transmembrane region" description="Helical" evidence="1">
    <location>
        <begin position="7"/>
        <end position="28"/>
    </location>
</feature>
<evidence type="ECO:0000313" key="3">
    <source>
        <dbReference type="Proteomes" id="UP000094741"/>
    </source>
</evidence>
<keyword evidence="1" id="KW-0812">Transmembrane</keyword>
<feature type="transmembrane region" description="Helical" evidence="1">
    <location>
        <begin position="34"/>
        <end position="55"/>
    </location>
</feature>
<dbReference type="EMBL" id="AJYQ02000020">
    <property type="protein sequence ID" value="OEE37247.1"/>
    <property type="molecule type" value="Genomic_DNA"/>
</dbReference>
<dbReference type="AlphaFoldDB" id="A0A1E5BJL9"/>